<comment type="caution">
    <text evidence="2">The sequence shown here is derived from an EMBL/GenBank/DDBJ whole genome shotgun (WGS) entry which is preliminary data.</text>
</comment>
<dbReference type="EMBL" id="JABCKI010002204">
    <property type="protein sequence ID" value="KAG5646859.1"/>
    <property type="molecule type" value="Genomic_DNA"/>
</dbReference>
<feature type="non-terminal residue" evidence="2">
    <location>
        <position position="231"/>
    </location>
</feature>
<protein>
    <submittedName>
        <fullName evidence="2">Uncharacterized protein</fullName>
    </submittedName>
</protein>
<keyword evidence="3" id="KW-1185">Reference proteome</keyword>
<proteinExistence type="predicted"/>
<evidence type="ECO:0000313" key="2">
    <source>
        <dbReference type="EMBL" id="KAG5646859.1"/>
    </source>
</evidence>
<dbReference type="Proteomes" id="UP000717328">
    <property type="component" value="Unassembled WGS sequence"/>
</dbReference>
<accession>A0A9P7KEW3</accession>
<evidence type="ECO:0000256" key="1">
    <source>
        <dbReference type="SAM" id="MobiDB-lite"/>
    </source>
</evidence>
<reference evidence="2" key="2">
    <citation type="submission" date="2021-10" db="EMBL/GenBank/DDBJ databases">
        <title>Phylogenomics reveals ancestral predisposition of the termite-cultivated fungus Termitomyces towards a domesticated lifestyle.</title>
        <authorList>
            <person name="Auxier B."/>
            <person name="Grum-Grzhimaylo A."/>
            <person name="Cardenas M.E."/>
            <person name="Lodge J.D."/>
            <person name="Laessoe T."/>
            <person name="Pedersen O."/>
            <person name="Smith M.E."/>
            <person name="Kuyper T.W."/>
            <person name="Franco-Molano E.A."/>
            <person name="Baroni T.J."/>
            <person name="Aanen D.K."/>
        </authorList>
    </citation>
    <scope>NUCLEOTIDE SEQUENCE</scope>
    <source>
        <strain evidence="2">D49</strain>
    </source>
</reference>
<reference evidence="2" key="1">
    <citation type="submission" date="2021-02" db="EMBL/GenBank/DDBJ databases">
        <authorList>
            <person name="Nieuwenhuis M."/>
            <person name="Van De Peppel L.J.J."/>
        </authorList>
    </citation>
    <scope>NUCLEOTIDE SEQUENCE</scope>
    <source>
        <strain evidence="2">D49</strain>
    </source>
</reference>
<feature type="region of interest" description="Disordered" evidence="1">
    <location>
        <begin position="78"/>
        <end position="101"/>
    </location>
</feature>
<evidence type="ECO:0000313" key="3">
    <source>
        <dbReference type="Proteomes" id="UP000717328"/>
    </source>
</evidence>
<dbReference type="AlphaFoldDB" id="A0A9P7KEW3"/>
<gene>
    <name evidence="2" type="ORF">H0H81_008086</name>
</gene>
<organism evidence="2 3">
    <name type="scientific">Sphagnurus paluster</name>
    <dbReference type="NCBI Taxonomy" id="117069"/>
    <lineage>
        <taxon>Eukaryota</taxon>
        <taxon>Fungi</taxon>
        <taxon>Dikarya</taxon>
        <taxon>Basidiomycota</taxon>
        <taxon>Agaricomycotina</taxon>
        <taxon>Agaricomycetes</taxon>
        <taxon>Agaricomycetidae</taxon>
        <taxon>Agaricales</taxon>
        <taxon>Tricholomatineae</taxon>
        <taxon>Lyophyllaceae</taxon>
        <taxon>Sphagnurus</taxon>
    </lineage>
</organism>
<sequence length="231" mass="26220">MSKNPFSPLYIPTSPPRSYGSPHLYHWTPSPPTSYYSPIYSPQPQHPSPHAYNRLSPLSRTQICMMEEAEDSYIEEYASEEEKQQQRAGPSHYVSPGASQYASPVPGTLARPVFAHSSSAFGLPPPARVRMAEREAEKERFKGAADPGTFDGTRTKFAEWRTRAKAWIRVQDNWSKSKVVIAVWTRLQGGRVGQFGMARLQQCMDKEDKDPLSDPWPTTKVLFEELTLRFQ</sequence>
<name>A0A9P7KEW3_9AGAR</name>
<dbReference type="OrthoDB" id="2686736at2759"/>